<evidence type="ECO:0000256" key="2">
    <source>
        <dbReference type="ARBA" id="ARBA00015915"/>
    </source>
</evidence>
<evidence type="ECO:0000256" key="1">
    <source>
        <dbReference type="ARBA" id="ARBA00011028"/>
    </source>
</evidence>
<keyword evidence="5" id="KW-0864">Zinc transport</keyword>
<keyword evidence="3" id="KW-0813">Transport</keyword>
<keyword evidence="5" id="KW-0406">Ion transport</keyword>
<dbReference type="RefSeq" id="WP_290034978.1">
    <property type="nucleotide sequence ID" value="NZ_JAUOPG010000004.1"/>
</dbReference>
<keyword evidence="5" id="KW-0862">Zinc</keyword>
<dbReference type="AlphaFoldDB" id="A0AAW7XH53"/>
<dbReference type="EMBL" id="JAUOPG010000004">
    <property type="protein sequence ID" value="MDO6453497.1"/>
    <property type="molecule type" value="Genomic_DNA"/>
</dbReference>
<evidence type="ECO:0000313" key="9">
    <source>
        <dbReference type="Proteomes" id="UP001169862"/>
    </source>
</evidence>
<organism evidence="8 9">
    <name type="scientific">Neptunomonas phycophila</name>
    <dbReference type="NCBI Taxonomy" id="1572645"/>
    <lineage>
        <taxon>Bacteria</taxon>
        <taxon>Pseudomonadati</taxon>
        <taxon>Pseudomonadota</taxon>
        <taxon>Gammaproteobacteria</taxon>
        <taxon>Oceanospirillales</taxon>
        <taxon>Oceanospirillaceae</taxon>
        <taxon>Neptunomonas</taxon>
    </lineage>
</organism>
<dbReference type="PANTHER" id="PTHR42953">
    <property type="entry name" value="HIGH-AFFINITY ZINC UPTAKE SYSTEM PROTEIN ZNUA-RELATED"/>
    <property type="match status" value="1"/>
</dbReference>
<evidence type="ECO:0000256" key="5">
    <source>
        <dbReference type="ARBA" id="ARBA00022906"/>
    </source>
</evidence>
<name>A0AAW7XH53_9GAMM</name>
<feature type="signal peptide" evidence="7">
    <location>
        <begin position="1"/>
        <end position="27"/>
    </location>
</feature>
<gene>
    <name evidence="8" type="primary">znuA</name>
    <name evidence="8" type="ORF">Q4490_07955</name>
</gene>
<dbReference type="GO" id="GO:0046872">
    <property type="term" value="F:metal ion binding"/>
    <property type="evidence" value="ECO:0007669"/>
    <property type="project" value="InterPro"/>
</dbReference>
<dbReference type="Proteomes" id="UP001169862">
    <property type="component" value="Unassembled WGS sequence"/>
</dbReference>
<dbReference type="NCBIfam" id="NF007091">
    <property type="entry name" value="PRK09545.1"/>
    <property type="match status" value="1"/>
</dbReference>
<dbReference type="InterPro" id="IPR006127">
    <property type="entry name" value="ZnuA-like"/>
</dbReference>
<evidence type="ECO:0000256" key="7">
    <source>
        <dbReference type="SAM" id="SignalP"/>
    </source>
</evidence>
<accession>A0AAW7XH53</accession>
<evidence type="ECO:0000256" key="4">
    <source>
        <dbReference type="ARBA" id="ARBA00022729"/>
    </source>
</evidence>
<proteinExistence type="inferred from homology"/>
<feature type="region of interest" description="Disordered" evidence="6">
    <location>
        <begin position="121"/>
        <end position="150"/>
    </location>
</feature>
<evidence type="ECO:0000256" key="3">
    <source>
        <dbReference type="ARBA" id="ARBA00022448"/>
    </source>
</evidence>
<feature type="chain" id="PRO_5043656126" description="High-affinity zinc uptake system protein ZnuA" evidence="7">
    <location>
        <begin position="28"/>
        <end position="321"/>
    </location>
</feature>
<dbReference type="PANTHER" id="PTHR42953:SF3">
    <property type="entry name" value="HIGH-AFFINITY ZINC UPTAKE SYSTEM PROTEIN ZNUA"/>
    <property type="match status" value="1"/>
</dbReference>
<comment type="caution">
    <text evidence="8">The sequence shown here is derived from an EMBL/GenBank/DDBJ whole genome shotgun (WGS) entry which is preliminary data.</text>
</comment>
<dbReference type="GO" id="GO:0006829">
    <property type="term" value="P:zinc ion transport"/>
    <property type="evidence" value="ECO:0007669"/>
    <property type="project" value="UniProtKB-KW"/>
</dbReference>
<evidence type="ECO:0000256" key="6">
    <source>
        <dbReference type="SAM" id="MobiDB-lite"/>
    </source>
</evidence>
<sequence length="321" mass="35096">MRAISRFSSLLMPLALAFSISFPAAHANQEKPPSVVASIIPVQLIASDLLDGIVEPEVLLPAGASPHQYSLKPSDARMLTNADVVIWIGPELERFLVKPLSQTSALTIKLLTEEMIHSGEEDVDEHEHHHEEGHHEEDHHDEEGDGHDHGGVDPHIWLDPHHALAIADAIHAALVQHFPHLKALLDQNLDRFTASLIQQDRALMSAFAPLSDRGFLVFHDAYGRFIEHYNLMQLGSVTINPSRKPGAKHLGELRDTVESSQAVCVFSEPQFSSAVVASIVAGTDAKVSEVDPLGQNVVLGAGAYQRFLADFAQPFYTCLAP</sequence>
<dbReference type="SUPFAM" id="SSF53807">
    <property type="entry name" value="Helical backbone' metal receptor"/>
    <property type="match status" value="1"/>
</dbReference>
<dbReference type="Pfam" id="PF01297">
    <property type="entry name" value="ZnuA"/>
    <property type="match status" value="1"/>
</dbReference>
<comment type="similarity">
    <text evidence="1">Belongs to the bacterial solute-binding protein 9 family.</text>
</comment>
<dbReference type="Gene3D" id="3.40.50.1980">
    <property type="entry name" value="Nitrogenase molybdenum iron protein domain"/>
    <property type="match status" value="2"/>
</dbReference>
<reference evidence="8" key="1">
    <citation type="submission" date="2023-07" db="EMBL/GenBank/DDBJ databases">
        <title>Genome content predicts the carbon catabolic preferences of heterotrophic bacteria.</title>
        <authorList>
            <person name="Gralka M."/>
        </authorList>
    </citation>
    <scope>NUCLEOTIDE SEQUENCE</scope>
    <source>
        <strain evidence="8">I2M16</strain>
    </source>
</reference>
<keyword evidence="4 7" id="KW-0732">Signal</keyword>
<evidence type="ECO:0000313" key="8">
    <source>
        <dbReference type="EMBL" id="MDO6453497.1"/>
    </source>
</evidence>
<dbReference type="InterPro" id="IPR050492">
    <property type="entry name" value="Bact_metal-bind_prot9"/>
</dbReference>
<protein>
    <recommendedName>
        <fullName evidence="2">High-affinity zinc uptake system protein ZnuA</fullName>
    </recommendedName>
</protein>